<feature type="transmembrane region" description="Helical" evidence="9">
    <location>
        <begin position="470"/>
        <end position="494"/>
    </location>
</feature>
<evidence type="ECO:0000313" key="11">
    <source>
        <dbReference type="Ensembl" id="ENSSMAP00000050905.1"/>
    </source>
</evidence>
<dbReference type="Ensembl" id="ENSSMAT00000057102.1">
    <property type="protein sequence ID" value="ENSSMAP00000050905.1"/>
    <property type="gene ID" value="ENSSMAG00000009889.2"/>
</dbReference>
<keyword evidence="5" id="KW-0547">Nucleotide-binding</keyword>
<dbReference type="CDD" id="cd03213">
    <property type="entry name" value="ABCG_EPDR"/>
    <property type="match status" value="1"/>
</dbReference>
<evidence type="ECO:0000256" key="2">
    <source>
        <dbReference type="ARBA" id="ARBA00005814"/>
    </source>
</evidence>
<keyword evidence="3" id="KW-0813">Transport</keyword>
<name>A0A8D3CUE7_SCOMX</name>
<feature type="transmembrane region" description="Helical" evidence="9">
    <location>
        <begin position="361"/>
        <end position="380"/>
    </location>
</feature>
<reference evidence="11" key="2">
    <citation type="submission" date="2025-08" db="UniProtKB">
        <authorList>
            <consortium name="Ensembl"/>
        </authorList>
    </citation>
    <scope>IDENTIFICATION</scope>
</reference>
<dbReference type="PROSITE" id="PS00211">
    <property type="entry name" value="ABC_TRANSPORTER_1"/>
    <property type="match status" value="1"/>
</dbReference>
<accession>A0A8D3CUE7</accession>
<dbReference type="SUPFAM" id="SSF52540">
    <property type="entry name" value="P-loop containing nucleoside triphosphate hydrolases"/>
    <property type="match status" value="1"/>
</dbReference>
<sequence length="613" mass="68589">MNDKALEPHSVSIAMEGADARNRDGQHLAPLLQPQQQQEPSMLTQLKKVKNDISEAQRFSHLPKRSAVDLDFTNLSYSIQDGPCWRRRGFKALLKCLSGRFCSRELIGIMGPSGAGKSTLMNILAGYRETGMKGQIRVNGQPRDLRTFRKMSCYIMQEDVLLPHLTAREAMMVSANLKLNESHDLKKTLVNEILTALGLLECAHTRTSSLSGGQRKRLAIALELVNNPPVMFFDEPTSGLDSASSYQVVSLMHSLALGGRTIICTIHQPSAKLFELGNECIGFVKKLIIEVASGEHGDLNPVLFAAAQRGMCAIEDETSQCDESGTSVQSHTFATSTLTQFCILFKRTFITICRDQVLTHLRLMCHILIGFLIGLLYLNIGNDASKVFNNTGFLFFSMLFLMFGALMPTVLTFPMEMAVFLREHLNYWYSLKAYYLAKTMADIPFQVICPIMYCSIVYWMTDQPPEASRYLLFIALSTCTALVAQSLGMLVGAASTSLQVATFIGPVTAIPVLLFSGFFVNFDTIPFYLQWSAYVSYVRYGFEGVILAIYGMNRTELVCPGKVCRFQKPEEVLQLLDVEDAKLYIDFISLGIFFLILRLATYLVLRYKVKSER</sequence>
<evidence type="ECO:0000256" key="1">
    <source>
        <dbReference type="ARBA" id="ARBA00004141"/>
    </source>
</evidence>
<dbReference type="GO" id="GO:0005886">
    <property type="term" value="C:plasma membrane"/>
    <property type="evidence" value="ECO:0007669"/>
    <property type="project" value="TreeGrafter"/>
</dbReference>
<feature type="transmembrane region" description="Helical" evidence="9">
    <location>
        <begin position="392"/>
        <end position="413"/>
    </location>
</feature>
<evidence type="ECO:0000259" key="10">
    <source>
        <dbReference type="PROSITE" id="PS50893"/>
    </source>
</evidence>
<protein>
    <recommendedName>
        <fullName evidence="10">ABC transporter domain-containing protein</fullName>
    </recommendedName>
</protein>
<dbReference type="Pfam" id="PF01061">
    <property type="entry name" value="ABC2_membrane"/>
    <property type="match status" value="1"/>
</dbReference>
<feature type="transmembrane region" description="Helical" evidence="9">
    <location>
        <begin position="500"/>
        <end position="522"/>
    </location>
</feature>
<feature type="transmembrane region" description="Helical" evidence="9">
    <location>
        <begin position="433"/>
        <end position="458"/>
    </location>
</feature>
<evidence type="ECO:0000256" key="3">
    <source>
        <dbReference type="ARBA" id="ARBA00022448"/>
    </source>
</evidence>
<organism evidence="11 12">
    <name type="scientific">Scophthalmus maximus</name>
    <name type="common">Turbot</name>
    <name type="synonym">Psetta maxima</name>
    <dbReference type="NCBI Taxonomy" id="52904"/>
    <lineage>
        <taxon>Eukaryota</taxon>
        <taxon>Metazoa</taxon>
        <taxon>Chordata</taxon>
        <taxon>Craniata</taxon>
        <taxon>Vertebrata</taxon>
        <taxon>Euteleostomi</taxon>
        <taxon>Actinopterygii</taxon>
        <taxon>Neopterygii</taxon>
        <taxon>Teleostei</taxon>
        <taxon>Neoteleostei</taxon>
        <taxon>Acanthomorphata</taxon>
        <taxon>Carangaria</taxon>
        <taxon>Pleuronectiformes</taxon>
        <taxon>Pleuronectoidei</taxon>
        <taxon>Scophthalmidae</taxon>
        <taxon>Scophthalmus</taxon>
    </lineage>
</organism>
<dbReference type="GO" id="GO:0034041">
    <property type="term" value="F:ABC-type sterol transporter activity"/>
    <property type="evidence" value="ECO:0007669"/>
    <property type="project" value="TreeGrafter"/>
</dbReference>
<evidence type="ECO:0000256" key="9">
    <source>
        <dbReference type="SAM" id="Phobius"/>
    </source>
</evidence>
<keyword evidence="6" id="KW-0067">ATP-binding</keyword>
<dbReference type="GO" id="GO:0016887">
    <property type="term" value="F:ATP hydrolysis activity"/>
    <property type="evidence" value="ECO:0007669"/>
    <property type="project" value="InterPro"/>
</dbReference>
<evidence type="ECO:0000256" key="6">
    <source>
        <dbReference type="ARBA" id="ARBA00022840"/>
    </source>
</evidence>
<dbReference type="InterPro" id="IPR050352">
    <property type="entry name" value="ABCG_transporters"/>
</dbReference>
<dbReference type="GO" id="GO:0033344">
    <property type="term" value="P:cholesterol efflux"/>
    <property type="evidence" value="ECO:0007669"/>
    <property type="project" value="TreeGrafter"/>
</dbReference>
<keyword evidence="8 9" id="KW-0472">Membrane</keyword>
<dbReference type="GO" id="GO:0005524">
    <property type="term" value="F:ATP binding"/>
    <property type="evidence" value="ECO:0007669"/>
    <property type="project" value="UniProtKB-KW"/>
</dbReference>
<dbReference type="InterPro" id="IPR003439">
    <property type="entry name" value="ABC_transporter-like_ATP-bd"/>
</dbReference>
<evidence type="ECO:0000313" key="12">
    <source>
        <dbReference type="Proteomes" id="UP000694558"/>
    </source>
</evidence>
<evidence type="ECO:0000256" key="5">
    <source>
        <dbReference type="ARBA" id="ARBA00022741"/>
    </source>
</evidence>
<dbReference type="PROSITE" id="PS50893">
    <property type="entry name" value="ABC_TRANSPORTER_2"/>
    <property type="match status" value="1"/>
</dbReference>
<proteinExistence type="inferred from homology"/>
<feature type="domain" description="ABC transporter" evidence="10">
    <location>
        <begin position="70"/>
        <end position="310"/>
    </location>
</feature>
<dbReference type="Pfam" id="PF00005">
    <property type="entry name" value="ABC_tran"/>
    <property type="match status" value="1"/>
</dbReference>
<gene>
    <name evidence="11" type="primary">LOC118310680</name>
</gene>
<dbReference type="AlphaFoldDB" id="A0A8D3CUE7"/>
<dbReference type="InterPro" id="IPR017871">
    <property type="entry name" value="ABC_transporter-like_CS"/>
</dbReference>
<keyword evidence="4 9" id="KW-0812">Transmembrane</keyword>
<comment type="subcellular location">
    <subcellularLocation>
        <location evidence="1">Membrane</location>
        <topology evidence="1">Multi-pass membrane protein</topology>
    </subcellularLocation>
</comment>
<keyword evidence="7 9" id="KW-1133">Transmembrane helix</keyword>
<dbReference type="PANTHER" id="PTHR48041">
    <property type="entry name" value="ABC TRANSPORTER G FAMILY MEMBER 28"/>
    <property type="match status" value="1"/>
</dbReference>
<dbReference type="FunFam" id="3.40.50.300:FF:001077">
    <property type="entry name" value="Uncharacterized protein, isoform A"/>
    <property type="match status" value="1"/>
</dbReference>
<comment type="similarity">
    <text evidence="2">Belongs to the ABC transporter superfamily. ABCG family. Eye pigment precursor importer (TC 3.A.1.204) subfamily.</text>
</comment>
<dbReference type="InterPro" id="IPR013525">
    <property type="entry name" value="ABC2_TM"/>
</dbReference>
<dbReference type="SMART" id="SM00382">
    <property type="entry name" value="AAA"/>
    <property type="match status" value="1"/>
</dbReference>
<reference evidence="11" key="1">
    <citation type="submission" date="2023-05" db="EMBL/GenBank/DDBJ databases">
        <title>High-quality long-read genome of Scophthalmus maximus.</title>
        <authorList>
            <person name="Lien S."/>
            <person name="Martinez P."/>
        </authorList>
    </citation>
    <scope>NUCLEOTIDE SEQUENCE [LARGE SCALE GENOMIC DNA]</scope>
</reference>
<dbReference type="PANTHER" id="PTHR48041:SF75">
    <property type="entry name" value="ATP-BINDING CASSETTE SUB-FAMILY G MEMBER 4"/>
    <property type="match status" value="1"/>
</dbReference>
<evidence type="ECO:0000256" key="7">
    <source>
        <dbReference type="ARBA" id="ARBA00022989"/>
    </source>
</evidence>
<dbReference type="GO" id="GO:0042632">
    <property type="term" value="P:cholesterol homeostasis"/>
    <property type="evidence" value="ECO:0007669"/>
    <property type="project" value="TreeGrafter"/>
</dbReference>
<dbReference type="InterPro" id="IPR027417">
    <property type="entry name" value="P-loop_NTPase"/>
</dbReference>
<feature type="transmembrane region" description="Helical" evidence="9">
    <location>
        <begin position="534"/>
        <end position="552"/>
    </location>
</feature>
<dbReference type="Gene3D" id="3.40.50.300">
    <property type="entry name" value="P-loop containing nucleotide triphosphate hydrolases"/>
    <property type="match status" value="1"/>
</dbReference>
<dbReference type="InterPro" id="IPR003593">
    <property type="entry name" value="AAA+_ATPase"/>
</dbReference>
<evidence type="ECO:0000256" key="4">
    <source>
        <dbReference type="ARBA" id="ARBA00022692"/>
    </source>
</evidence>
<feature type="transmembrane region" description="Helical" evidence="9">
    <location>
        <begin position="583"/>
        <end position="605"/>
    </location>
</feature>
<evidence type="ECO:0000256" key="8">
    <source>
        <dbReference type="ARBA" id="ARBA00023136"/>
    </source>
</evidence>
<dbReference type="Proteomes" id="UP000694558">
    <property type="component" value="Chromosome 7"/>
</dbReference>
<dbReference type="GeneTree" id="ENSGT00940000157853"/>